<evidence type="ECO:0000313" key="2">
    <source>
        <dbReference type="EMBL" id="KAF2880386.1"/>
    </source>
</evidence>
<protein>
    <submittedName>
        <fullName evidence="2">Uncharacterized protein</fullName>
    </submittedName>
</protein>
<accession>A0A8K0C7S7</accession>
<feature type="region of interest" description="Disordered" evidence="1">
    <location>
        <begin position="138"/>
        <end position="175"/>
    </location>
</feature>
<reference evidence="2" key="1">
    <citation type="submission" date="2019-08" db="EMBL/GenBank/DDBJ databases">
        <title>The genome of the North American firefly Photinus pyralis.</title>
        <authorList>
            <consortium name="Photinus pyralis genome working group"/>
            <person name="Fallon T.R."/>
            <person name="Sander Lower S.E."/>
            <person name="Weng J.-K."/>
        </authorList>
    </citation>
    <scope>NUCLEOTIDE SEQUENCE</scope>
    <source>
        <strain evidence="2">TRF0915ILg1</strain>
        <tissue evidence="2">Whole body</tissue>
    </source>
</reference>
<dbReference type="AlphaFoldDB" id="A0A8K0C7S7"/>
<comment type="caution">
    <text evidence="2">The sequence shown here is derived from an EMBL/GenBank/DDBJ whole genome shotgun (WGS) entry which is preliminary data.</text>
</comment>
<proteinExistence type="predicted"/>
<keyword evidence="3" id="KW-1185">Reference proteome</keyword>
<feature type="region of interest" description="Disordered" evidence="1">
    <location>
        <begin position="412"/>
        <end position="443"/>
    </location>
</feature>
<evidence type="ECO:0000313" key="3">
    <source>
        <dbReference type="Proteomes" id="UP000801492"/>
    </source>
</evidence>
<organism evidence="2 3">
    <name type="scientific">Ignelater luminosus</name>
    <name type="common">Cucubano</name>
    <name type="synonym">Pyrophorus luminosus</name>
    <dbReference type="NCBI Taxonomy" id="2038154"/>
    <lineage>
        <taxon>Eukaryota</taxon>
        <taxon>Metazoa</taxon>
        <taxon>Ecdysozoa</taxon>
        <taxon>Arthropoda</taxon>
        <taxon>Hexapoda</taxon>
        <taxon>Insecta</taxon>
        <taxon>Pterygota</taxon>
        <taxon>Neoptera</taxon>
        <taxon>Endopterygota</taxon>
        <taxon>Coleoptera</taxon>
        <taxon>Polyphaga</taxon>
        <taxon>Elateriformia</taxon>
        <taxon>Elateroidea</taxon>
        <taxon>Elateridae</taxon>
        <taxon>Agrypninae</taxon>
        <taxon>Pyrophorini</taxon>
        <taxon>Ignelater</taxon>
    </lineage>
</organism>
<gene>
    <name evidence="2" type="ORF">ILUMI_25802</name>
</gene>
<dbReference type="EMBL" id="VTPC01090977">
    <property type="protein sequence ID" value="KAF2880386.1"/>
    <property type="molecule type" value="Genomic_DNA"/>
</dbReference>
<name>A0A8K0C7S7_IGNLU</name>
<sequence length="443" mass="48164">MGTTRGAVTFYSIPRFTLKHRILGTRGKGSTSRDSKGGGGVESFLSATEEEETFSQQAVSSEIAANLTNTAPLKVATIPTATVPQGVVSCLTDAVPPEVAIPSGGVLLQAEQASTSTVANPPGVASISKEKKLKQAAKEKKKGLEKMNISKPDAKNKIKRKKLNNTDDKTTEESDQLTVLRDNDDDYDFMNHSDEEIDEHDNLSPITQANQRSIPPAKSWSKVISPQQSSTSVNVKSSTSDAVSTGKNYYLVLETLHVYLSAIGKPLTSVAGTLRKKIASRTKVKQTGFVKYEVEAITKTFETRTILADSMHLLPNMVSHVVNVIPLQPTTETISSSDLSAAIVNNLLTDLLLANLPNRTIESSVMEGNVVEYLERVEELCLSRNYTKTQTALKLPTTLACYWNYTDANDAGKQNQVDKRPSGAPIPSYSHLRDGHPWSSSRI</sequence>
<evidence type="ECO:0000256" key="1">
    <source>
        <dbReference type="SAM" id="MobiDB-lite"/>
    </source>
</evidence>
<dbReference type="Proteomes" id="UP000801492">
    <property type="component" value="Unassembled WGS sequence"/>
</dbReference>